<dbReference type="AlphaFoldDB" id="A0A3E1NNQ7"/>
<gene>
    <name evidence="2" type="ORF">DXN05_00645</name>
</gene>
<proteinExistence type="predicted"/>
<dbReference type="GO" id="GO:0005548">
    <property type="term" value="F:phospholipid transporter activity"/>
    <property type="evidence" value="ECO:0007669"/>
    <property type="project" value="TreeGrafter"/>
</dbReference>
<evidence type="ECO:0000313" key="2">
    <source>
        <dbReference type="EMBL" id="RFM29527.1"/>
    </source>
</evidence>
<dbReference type="GO" id="GO:0043190">
    <property type="term" value="C:ATP-binding cassette (ABC) transporter complex"/>
    <property type="evidence" value="ECO:0007669"/>
    <property type="project" value="InterPro"/>
</dbReference>
<dbReference type="PANTHER" id="PTHR30188">
    <property type="entry name" value="ABC TRANSPORTER PERMEASE PROTEIN-RELATED"/>
    <property type="match status" value="1"/>
</dbReference>
<dbReference type="PANTHER" id="PTHR30188:SF4">
    <property type="entry name" value="PROTEIN TRIGALACTOSYLDIACYLGLYCEROL 1, CHLOROPLASTIC"/>
    <property type="match status" value="1"/>
</dbReference>
<name>A0A3E1NNQ7_9BACT</name>
<accession>A0A3E1NNQ7</accession>
<dbReference type="Proteomes" id="UP000261284">
    <property type="component" value="Unassembled WGS sequence"/>
</dbReference>
<protein>
    <submittedName>
        <fullName evidence="2">ABC transporter permease</fullName>
    </submittedName>
</protein>
<dbReference type="RefSeq" id="WP_116845285.1">
    <property type="nucleotide sequence ID" value="NZ_QTJU01000001.1"/>
</dbReference>
<comment type="caution">
    <text evidence="2">The sequence shown here is derived from an EMBL/GenBank/DDBJ whole genome shotgun (WGS) entry which is preliminary data.</text>
</comment>
<organism evidence="2 3">
    <name type="scientific">Deminuibacter soli</name>
    <dbReference type="NCBI Taxonomy" id="2291815"/>
    <lineage>
        <taxon>Bacteria</taxon>
        <taxon>Pseudomonadati</taxon>
        <taxon>Bacteroidota</taxon>
        <taxon>Chitinophagia</taxon>
        <taxon>Chitinophagales</taxon>
        <taxon>Chitinophagaceae</taxon>
        <taxon>Deminuibacter</taxon>
    </lineage>
</organism>
<feature type="transmembrane region" description="Helical" evidence="1">
    <location>
        <begin position="157"/>
        <end position="178"/>
    </location>
</feature>
<dbReference type="EMBL" id="QTJU01000001">
    <property type="protein sequence ID" value="RFM29527.1"/>
    <property type="molecule type" value="Genomic_DNA"/>
</dbReference>
<evidence type="ECO:0000313" key="3">
    <source>
        <dbReference type="Proteomes" id="UP000261284"/>
    </source>
</evidence>
<keyword evidence="3" id="KW-1185">Reference proteome</keyword>
<dbReference type="OrthoDB" id="9810518at2"/>
<dbReference type="Pfam" id="PF02405">
    <property type="entry name" value="MlaE"/>
    <property type="match status" value="1"/>
</dbReference>
<keyword evidence="1" id="KW-0472">Membrane</keyword>
<feature type="transmembrane region" description="Helical" evidence="1">
    <location>
        <begin position="94"/>
        <end position="114"/>
    </location>
</feature>
<feature type="transmembrane region" description="Helical" evidence="1">
    <location>
        <begin position="240"/>
        <end position="260"/>
    </location>
</feature>
<evidence type="ECO:0000256" key="1">
    <source>
        <dbReference type="SAM" id="Phobius"/>
    </source>
</evidence>
<feature type="transmembrane region" description="Helical" evidence="1">
    <location>
        <begin position="209"/>
        <end position="228"/>
    </location>
</feature>
<feature type="transmembrane region" description="Helical" evidence="1">
    <location>
        <begin position="55"/>
        <end position="74"/>
    </location>
</feature>
<keyword evidence="1" id="KW-0812">Transmembrane</keyword>
<keyword evidence="1" id="KW-1133">Transmembrane helix</keyword>
<reference evidence="2 3" key="1">
    <citation type="submission" date="2018-08" db="EMBL/GenBank/DDBJ databases">
        <title>Chitinophagaceae sp. K23C18032701, a novel bacterium isolated from forest soil.</title>
        <authorList>
            <person name="Wang C."/>
        </authorList>
    </citation>
    <scope>NUCLEOTIDE SEQUENCE [LARGE SCALE GENOMIC DNA]</scope>
    <source>
        <strain evidence="2 3">K23C18032701</strain>
    </source>
</reference>
<sequence length="266" mass="29437">MSKELKTSGKYLLSARADKFFLSLYQVYRFLLLFFKEALLPPYEWKEVIRQCYNVGYKSLPLISLTGFITGIVFTKQSRPSLAEFGATSWLPSLIAIAIIRALAPLVTALIAAGKVGSNMGAELGSMRVTEQIDAMEVSATNPFKFLVVTRIQATTLMIPILMMYTAFVGLIGSYLNIHANELTSFKAFFQSAFVTITFRDFFISSLKALVYGFTIGATGCFQGYYATQGTQGVGRAANWAVVVSMFLIFVEEITIVQIFNSIRTG</sequence>
<dbReference type="InterPro" id="IPR030802">
    <property type="entry name" value="Permease_MalE"/>
</dbReference>